<gene>
    <name evidence="5" type="ORF">DCAR_012121</name>
</gene>
<dbReference type="Pfam" id="PF03107">
    <property type="entry name" value="C1_2"/>
    <property type="match status" value="2"/>
</dbReference>
<dbReference type="GO" id="GO:0046872">
    <property type="term" value="F:metal ion binding"/>
    <property type="evidence" value="ECO:0007669"/>
    <property type="project" value="UniProtKB-KW"/>
</dbReference>
<protein>
    <recommendedName>
        <fullName evidence="4">Phorbol-ester/DAG-type domain-containing protein</fullName>
    </recommendedName>
</protein>
<dbReference type="AlphaFoldDB" id="A0A161WXD5"/>
<dbReference type="EMBL" id="LNRQ01000003">
    <property type="protein sequence ID" value="KZN03365.1"/>
    <property type="molecule type" value="Genomic_DNA"/>
</dbReference>
<dbReference type="SUPFAM" id="SSF57889">
    <property type="entry name" value="Cysteine-rich domain"/>
    <property type="match status" value="3"/>
</dbReference>
<dbReference type="InterPro" id="IPR002219">
    <property type="entry name" value="PKC_DAG/PE"/>
</dbReference>
<dbReference type="PANTHER" id="PTHR32410:SF216">
    <property type="entry name" value="PHORBOL-ESTER_DAG-TYPE DOMAIN-CONTAINING PROTEIN"/>
    <property type="match status" value="1"/>
</dbReference>
<evidence type="ECO:0000259" key="4">
    <source>
        <dbReference type="PROSITE" id="PS50081"/>
    </source>
</evidence>
<dbReference type="PANTHER" id="PTHR32410">
    <property type="entry name" value="CYSTEINE/HISTIDINE-RICH C1 DOMAIN FAMILY PROTEIN"/>
    <property type="match status" value="1"/>
</dbReference>
<evidence type="ECO:0000256" key="2">
    <source>
        <dbReference type="ARBA" id="ARBA00022737"/>
    </source>
</evidence>
<evidence type="ECO:0000256" key="1">
    <source>
        <dbReference type="ARBA" id="ARBA00022723"/>
    </source>
</evidence>
<proteinExistence type="predicted"/>
<dbReference type="InterPro" id="IPR053192">
    <property type="entry name" value="Vacuole_Formation_Reg"/>
</dbReference>
<sequence length="251" mass="28987">MQPYKFPYEFETLPDNYSLIIYTKISSSYLFRCDGCNQLKSGIYIATHDGNYKLDIVCATLPSKIKHEAFEQPLVQVVASTRTYMFCDACGLRIGNNEVFFNSRAPWFTLHAHCAFRPHKLNHPWDSHALTLITPEDIIEDHPQDFNCEHCSDDIDANYWFYHCSLCDLSCHMKCINKLYRYSNINFNASGTQIEQQKLHEHGLTLVLSKRKRCCASCSRQVFYAPVFHCTTCNFIICPSCVLDVDASLFE</sequence>
<dbReference type="Gramene" id="KZN03365">
    <property type="protein sequence ID" value="KZN03365"/>
    <property type="gene ID" value="DCAR_012121"/>
</dbReference>
<feature type="domain" description="Phorbol-ester/DAG-type" evidence="4">
    <location>
        <begin position="122"/>
        <end position="183"/>
    </location>
</feature>
<organism evidence="5">
    <name type="scientific">Daucus carota subsp. sativus</name>
    <name type="common">Carrot</name>
    <dbReference type="NCBI Taxonomy" id="79200"/>
    <lineage>
        <taxon>Eukaryota</taxon>
        <taxon>Viridiplantae</taxon>
        <taxon>Streptophyta</taxon>
        <taxon>Embryophyta</taxon>
        <taxon>Tracheophyta</taxon>
        <taxon>Spermatophyta</taxon>
        <taxon>Magnoliopsida</taxon>
        <taxon>eudicotyledons</taxon>
        <taxon>Gunneridae</taxon>
        <taxon>Pentapetalae</taxon>
        <taxon>asterids</taxon>
        <taxon>campanulids</taxon>
        <taxon>Apiales</taxon>
        <taxon>Apiaceae</taxon>
        <taxon>Apioideae</taxon>
        <taxon>Scandiceae</taxon>
        <taxon>Daucinae</taxon>
        <taxon>Daucus</taxon>
        <taxon>Daucus sect. Daucus</taxon>
    </lineage>
</organism>
<comment type="caution">
    <text evidence="5">The sequence shown here is derived from an EMBL/GenBank/DDBJ whole genome shotgun (WGS) entry which is preliminary data.</text>
</comment>
<evidence type="ECO:0000256" key="3">
    <source>
        <dbReference type="ARBA" id="ARBA00022833"/>
    </source>
</evidence>
<dbReference type="PROSITE" id="PS50081">
    <property type="entry name" value="ZF_DAG_PE_2"/>
    <property type="match status" value="1"/>
</dbReference>
<dbReference type="InterPro" id="IPR046349">
    <property type="entry name" value="C1-like_sf"/>
</dbReference>
<name>A0A161WXD5_DAUCS</name>
<reference evidence="5" key="1">
    <citation type="journal article" date="2016" name="Nat. Genet.">
        <title>A high-quality carrot genome assembly provides new insights into carotenoid accumulation and asterid genome evolution.</title>
        <authorList>
            <person name="Iorizzo M."/>
            <person name="Ellison S."/>
            <person name="Senalik D."/>
            <person name="Zeng P."/>
            <person name="Satapoomin P."/>
            <person name="Huang J."/>
            <person name="Bowman M."/>
            <person name="Iovene M."/>
            <person name="Sanseverino W."/>
            <person name="Cavagnaro P."/>
            <person name="Yildiz M."/>
            <person name="Macko-Podgorni A."/>
            <person name="Moranska E."/>
            <person name="Grzebelus E."/>
            <person name="Grzebelus D."/>
            <person name="Ashrafi H."/>
            <person name="Zheng Z."/>
            <person name="Cheng S."/>
            <person name="Spooner D."/>
            <person name="Van Deynze A."/>
            <person name="Simon P."/>
        </authorList>
    </citation>
    <scope>NUCLEOTIDE SEQUENCE [LARGE SCALE GENOMIC DNA]</scope>
    <source>
        <tissue evidence="5">Leaf</tissue>
    </source>
</reference>
<keyword evidence="1" id="KW-0479">Metal-binding</keyword>
<dbReference type="InterPro" id="IPR004146">
    <property type="entry name" value="DC1"/>
</dbReference>
<dbReference type="OMA" id="PCALENH"/>
<keyword evidence="3" id="KW-0862">Zinc</keyword>
<evidence type="ECO:0000313" key="5">
    <source>
        <dbReference type="EMBL" id="KZN03365.1"/>
    </source>
</evidence>
<keyword evidence="2" id="KW-0677">Repeat</keyword>
<accession>A0A161WXD5</accession>